<dbReference type="EMBL" id="AP023355">
    <property type="protein sequence ID" value="BCJ36530.1"/>
    <property type="molecule type" value="Genomic_DNA"/>
</dbReference>
<feature type="transmembrane region" description="Helical" evidence="1">
    <location>
        <begin position="7"/>
        <end position="30"/>
    </location>
</feature>
<sequence>MVRRAQVLLAWLSGLPRTGVFLFALAVVLVGLFAPGLAGAIVLLVIAAGLVAVLRVTWPRLLAARRAMQLLLIAVLVVIAVVKLV</sequence>
<proteinExistence type="predicted"/>
<gene>
    <name evidence="2" type="ORF">Athai_40330</name>
</gene>
<feature type="transmembrane region" description="Helical" evidence="1">
    <location>
        <begin position="67"/>
        <end position="84"/>
    </location>
</feature>
<keyword evidence="1" id="KW-0472">Membrane</keyword>
<evidence type="ECO:0000256" key="1">
    <source>
        <dbReference type="SAM" id="Phobius"/>
    </source>
</evidence>
<evidence type="ECO:0000313" key="3">
    <source>
        <dbReference type="Proteomes" id="UP000611640"/>
    </source>
</evidence>
<keyword evidence="3" id="KW-1185">Reference proteome</keyword>
<dbReference type="KEGG" id="atl:Athai_40330"/>
<dbReference type="Pfam" id="PF20444">
    <property type="entry name" value="DUF6703"/>
    <property type="match status" value="1"/>
</dbReference>
<dbReference type="Proteomes" id="UP000611640">
    <property type="component" value="Chromosome"/>
</dbReference>
<name>A0A7R7DRY4_9ACTN</name>
<dbReference type="AlphaFoldDB" id="A0A7R7DRY4"/>
<reference evidence="2 3" key="1">
    <citation type="submission" date="2020-08" db="EMBL/GenBank/DDBJ databases">
        <title>Whole genome shotgun sequence of Actinocatenispora thailandica NBRC 105041.</title>
        <authorList>
            <person name="Komaki H."/>
            <person name="Tamura T."/>
        </authorList>
    </citation>
    <scope>NUCLEOTIDE SEQUENCE [LARGE SCALE GENOMIC DNA]</scope>
    <source>
        <strain evidence="2 3">NBRC 105041</strain>
    </source>
</reference>
<keyword evidence="1" id="KW-0812">Transmembrane</keyword>
<keyword evidence="1" id="KW-1133">Transmembrane helix</keyword>
<dbReference type="InterPro" id="IPR046549">
    <property type="entry name" value="DUF6703"/>
</dbReference>
<accession>A0A7R7DRY4</accession>
<evidence type="ECO:0000313" key="2">
    <source>
        <dbReference type="EMBL" id="BCJ36530.1"/>
    </source>
</evidence>
<feature type="transmembrane region" description="Helical" evidence="1">
    <location>
        <begin position="36"/>
        <end position="55"/>
    </location>
</feature>
<protein>
    <submittedName>
        <fullName evidence="2">Uncharacterized protein</fullName>
    </submittedName>
</protein>
<organism evidence="2 3">
    <name type="scientific">Actinocatenispora thailandica</name>
    <dbReference type="NCBI Taxonomy" id="227318"/>
    <lineage>
        <taxon>Bacteria</taxon>
        <taxon>Bacillati</taxon>
        <taxon>Actinomycetota</taxon>
        <taxon>Actinomycetes</taxon>
        <taxon>Micromonosporales</taxon>
        <taxon>Micromonosporaceae</taxon>
        <taxon>Actinocatenispora</taxon>
    </lineage>
</organism>